<dbReference type="AlphaFoldDB" id="A0A7C9BIS5"/>
<feature type="chain" id="PRO_5029019309" description="Curli production assembly/transport component CsgF" evidence="4">
    <location>
        <begin position="21"/>
        <end position="142"/>
    </location>
</feature>
<dbReference type="EMBL" id="WHLY01000002">
    <property type="protein sequence ID" value="MPR35283.1"/>
    <property type="molecule type" value="Genomic_DNA"/>
</dbReference>
<evidence type="ECO:0000256" key="4">
    <source>
        <dbReference type="SAM" id="SignalP"/>
    </source>
</evidence>
<gene>
    <name evidence="5" type="ORF">GBK04_18485</name>
</gene>
<comment type="function">
    <text evidence="1">May be involved in the biogenesis of curli organelles.</text>
</comment>
<evidence type="ECO:0000256" key="2">
    <source>
        <dbReference type="ARBA" id="ARBA00014031"/>
    </source>
</evidence>
<dbReference type="RefSeq" id="WP_152762196.1">
    <property type="nucleotide sequence ID" value="NZ_WHLY01000002.1"/>
</dbReference>
<comment type="caution">
    <text evidence="5">The sequence shown here is derived from an EMBL/GenBank/DDBJ whole genome shotgun (WGS) entry which is preliminary data.</text>
</comment>
<feature type="signal peptide" evidence="4">
    <location>
        <begin position="1"/>
        <end position="20"/>
    </location>
</feature>
<keyword evidence="6" id="KW-1185">Reference proteome</keyword>
<evidence type="ECO:0000313" key="6">
    <source>
        <dbReference type="Proteomes" id="UP000479293"/>
    </source>
</evidence>
<evidence type="ECO:0000313" key="5">
    <source>
        <dbReference type="EMBL" id="MPR35283.1"/>
    </source>
</evidence>
<sequence length="142" mass="15375">MKKLLLLTLIALGGTLSVQAQTLIYRAQNPAFGGYYFNAQWLQASAQFQDKSKDPTAPLTGQTGSGFNNSNSLDDFSSSLSRQLLSRITTQLLNAQFGEDSLQEGTFQFGDLRVDITNAADGVNIRIVDGQGGETTVTVPYF</sequence>
<organism evidence="5 6">
    <name type="scientific">Salmonirosea aquatica</name>
    <dbReference type="NCBI Taxonomy" id="2654236"/>
    <lineage>
        <taxon>Bacteria</taxon>
        <taxon>Pseudomonadati</taxon>
        <taxon>Bacteroidota</taxon>
        <taxon>Cytophagia</taxon>
        <taxon>Cytophagales</taxon>
        <taxon>Spirosomataceae</taxon>
        <taxon>Salmonirosea</taxon>
    </lineage>
</organism>
<dbReference type="Pfam" id="PF10614">
    <property type="entry name" value="CsgF"/>
    <property type="match status" value="1"/>
</dbReference>
<protein>
    <recommendedName>
        <fullName evidence="2">Curli production assembly/transport component CsgF</fullName>
    </recommendedName>
</protein>
<dbReference type="InterPro" id="IPR018893">
    <property type="entry name" value="T8SS_CsgF"/>
</dbReference>
<accession>A0A7C9BIS5</accession>
<dbReference type="Proteomes" id="UP000479293">
    <property type="component" value="Unassembled WGS sequence"/>
</dbReference>
<keyword evidence="3 4" id="KW-0732">Signal</keyword>
<name>A0A7C9BIS5_9BACT</name>
<evidence type="ECO:0000256" key="3">
    <source>
        <dbReference type="ARBA" id="ARBA00022729"/>
    </source>
</evidence>
<reference evidence="5 6" key="1">
    <citation type="submission" date="2019-10" db="EMBL/GenBank/DDBJ databases">
        <title>Draft Genome Sequence of Cytophagaceae sp. SJW1-29.</title>
        <authorList>
            <person name="Choi A."/>
        </authorList>
    </citation>
    <scope>NUCLEOTIDE SEQUENCE [LARGE SCALE GENOMIC DNA]</scope>
    <source>
        <strain evidence="5 6">SJW1-29</strain>
    </source>
</reference>
<evidence type="ECO:0000256" key="1">
    <source>
        <dbReference type="ARBA" id="ARBA00003989"/>
    </source>
</evidence>
<proteinExistence type="predicted"/>